<dbReference type="Proteomes" id="UP001152797">
    <property type="component" value="Unassembled WGS sequence"/>
</dbReference>
<dbReference type="AlphaFoldDB" id="A0A9P1BM91"/>
<evidence type="ECO:0000313" key="4">
    <source>
        <dbReference type="Proteomes" id="UP001152797"/>
    </source>
</evidence>
<name>A0A9P1BM91_9DINO</name>
<proteinExistence type="predicted"/>
<reference evidence="2" key="1">
    <citation type="submission" date="2022-10" db="EMBL/GenBank/DDBJ databases">
        <authorList>
            <person name="Chen Y."/>
            <person name="Dougan E. K."/>
            <person name="Chan C."/>
            <person name="Rhodes N."/>
            <person name="Thang M."/>
        </authorList>
    </citation>
    <scope>NUCLEOTIDE SEQUENCE</scope>
</reference>
<dbReference type="EMBL" id="CAMXCT020000232">
    <property type="protein sequence ID" value="CAL1129292.1"/>
    <property type="molecule type" value="Genomic_DNA"/>
</dbReference>
<comment type="caution">
    <text evidence="2">The sequence shown here is derived from an EMBL/GenBank/DDBJ whole genome shotgun (WGS) entry which is preliminary data.</text>
</comment>
<feature type="region of interest" description="Disordered" evidence="1">
    <location>
        <begin position="1"/>
        <end position="30"/>
    </location>
</feature>
<dbReference type="EMBL" id="CAMXCT010000232">
    <property type="protein sequence ID" value="CAI3975917.1"/>
    <property type="molecule type" value="Genomic_DNA"/>
</dbReference>
<evidence type="ECO:0000256" key="1">
    <source>
        <dbReference type="SAM" id="MobiDB-lite"/>
    </source>
</evidence>
<feature type="compositionally biased region" description="Polar residues" evidence="1">
    <location>
        <begin position="1"/>
        <end position="18"/>
    </location>
</feature>
<dbReference type="EMBL" id="CAMXCT030000232">
    <property type="protein sequence ID" value="CAL4763229.1"/>
    <property type="molecule type" value="Genomic_DNA"/>
</dbReference>
<reference evidence="3" key="2">
    <citation type="submission" date="2024-04" db="EMBL/GenBank/DDBJ databases">
        <authorList>
            <person name="Chen Y."/>
            <person name="Shah S."/>
            <person name="Dougan E. K."/>
            <person name="Thang M."/>
            <person name="Chan C."/>
        </authorList>
    </citation>
    <scope>NUCLEOTIDE SEQUENCE [LARGE SCALE GENOMIC DNA]</scope>
</reference>
<keyword evidence="4" id="KW-1185">Reference proteome</keyword>
<evidence type="ECO:0000313" key="3">
    <source>
        <dbReference type="EMBL" id="CAL1129292.1"/>
    </source>
</evidence>
<accession>A0A9P1BM91</accession>
<sequence>MALQPQPQAFCSPRSSAQEPAGRGVAAEMEGKGSRHRSACTFCRFLAQERRVCKFQLQALFTNLLISAYQMAADGASADVAADAADVARLVFTTLPWDGGEAFATPRPYFERLSRDAARLDIAWPKDLPVQLRKSLKDSLKKKPSSWPWQHQGYPRLRFKHLAITAWAAPRGADVSRCAAKGAERSLCR</sequence>
<organism evidence="2">
    <name type="scientific">Cladocopium goreaui</name>
    <dbReference type="NCBI Taxonomy" id="2562237"/>
    <lineage>
        <taxon>Eukaryota</taxon>
        <taxon>Sar</taxon>
        <taxon>Alveolata</taxon>
        <taxon>Dinophyceae</taxon>
        <taxon>Suessiales</taxon>
        <taxon>Symbiodiniaceae</taxon>
        <taxon>Cladocopium</taxon>
    </lineage>
</organism>
<protein>
    <submittedName>
        <fullName evidence="2">Uncharacterized protein</fullName>
    </submittedName>
</protein>
<evidence type="ECO:0000313" key="2">
    <source>
        <dbReference type="EMBL" id="CAI3975917.1"/>
    </source>
</evidence>
<gene>
    <name evidence="2" type="ORF">C1SCF055_LOCUS4190</name>
</gene>